<evidence type="ECO:0000313" key="3">
    <source>
        <dbReference type="Proteomes" id="UP000662747"/>
    </source>
</evidence>
<accession>A0ABX7PDP4</accession>
<evidence type="ECO:0000256" key="1">
    <source>
        <dbReference type="SAM" id="MobiDB-lite"/>
    </source>
</evidence>
<evidence type="ECO:0008006" key="4">
    <source>
        <dbReference type="Google" id="ProtNLM"/>
    </source>
</evidence>
<feature type="compositionally biased region" description="Low complexity" evidence="1">
    <location>
        <begin position="17"/>
        <end position="27"/>
    </location>
</feature>
<protein>
    <recommendedName>
        <fullName evidence="4">SprT-like domain-containing protein</fullName>
    </recommendedName>
</protein>
<reference evidence="2 3" key="1">
    <citation type="submission" date="2021-02" db="EMBL/GenBank/DDBJ databases">
        <title>De Novo genome assembly of isolated myxobacteria.</title>
        <authorList>
            <person name="Stevens D.C."/>
        </authorList>
    </citation>
    <scope>NUCLEOTIDE SEQUENCE [LARGE SCALE GENOMIC DNA]</scope>
    <source>
        <strain evidence="3">SCPEA02</strain>
    </source>
</reference>
<feature type="compositionally biased region" description="Pro residues" evidence="1">
    <location>
        <begin position="28"/>
        <end position="40"/>
    </location>
</feature>
<dbReference type="EMBL" id="CP071090">
    <property type="protein sequence ID" value="QSQ28600.1"/>
    <property type="molecule type" value="Genomic_DNA"/>
</dbReference>
<feature type="region of interest" description="Disordered" evidence="1">
    <location>
        <begin position="1"/>
        <end position="48"/>
    </location>
</feature>
<sequence length="283" mass="32650">MSFFPRGMSAANRAATAVEPRPQEAAPVPVPPQPRPPPPRNRVAEEAPRMLNLTPTREELWSRAESLAWRLSAELGMPVRLSVTDNRSTMVSFRRGANVLQLRLHHMFLDAPEPVVRAVADYAGRGHRTAGSLLDEYIRGQQPRIRQVRRESDADLNPRGRCFDLKALYDAVNDAHFQGLIQARIGWGRMPPRRRRKSIRLGVYDHQTREIRIHPALDRPEVPAFFVEFIVFHEMLHQLFPSNARGGRRVHHPRAFRERERTYPHYAAALRWERENLSVLLRG</sequence>
<keyword evidence="3" id="KW-1185">Reference proteome</keyword>
<organism evidence="2 3">
    <name type="scientific">Pyxidicoccus parkwayensis</name>
    <dbReference type="NCBI Taxonomy" id="2813578"/>
    <lineage>
        <taxon>Bacteria</taxon>
        <taxon>Pseudomonadati</taxon>
        <taxon>Myxococcota</taxon>
        <taxon>Myxococcia</taxon>
        <taxon>Myxococcales</taxon>
        <taxon>Cystobacterineae</taxon>
        <taxon>Myxococcaceae</taxon>
        <taxon>Pyxidicoccus</taxon>
    </lineage>
</organism>
<gene>
    <name evidence="2" type="ORF">JY651_50085</name>
</gene>
<proteinExistence type="predicted"/>
<evidence type="ECO:0000313" key="2">
    <source>
        <dbReference type="EMBL" id="QSQ28600.1"/>
    </source>
</evidence>
<dbReference type="Proteomes" id="UP000662747">
    <property type="component" value="Chromosome"/>
</dbReference>
<name>A0ABX7PDP4_9BACT</name>